<organism evidence="2">
    <name type="scientific">Opuntia streptacantha</name>
    <name type="common">Prickly pear cactus</name>
    <name type="synonym">Opuntia cardona</name>
    <dbReference type="NCBI Taxonomy" id="393608"/>
    <lineage>
        <taxon>Eukaryota</taxon>
        <taxon>Viridiplantae</taxon>
        <taxon>Streptophyta</taxon>
        <taxon>Embryophyta</taxon>
        <taxon>Tracheophyta</taxon>
        <taxon>Spermatophyta</taxon>
        <taxon>Magnoliopsida</taxon>
        <taxon>eudicotyledons</taxon>
        <taxon>Gunneridae</taxon>
        <taxon>Pentapetalae</taxon>
        <taxon>Caryophyllales</taxon>
        <taxon>Cactineae</taxon>
        <taxon>Cactaceae</taxon>
        <taxon>Opuntioideae</taxon>
        <taxon>Opuntia</taxon>
    </lineage>
</organism>
<feature type="transmembrane region" description="Helical" evidence="1">
    <location>
        <begin position="45"/>
        <end position="65"/>
    </location>
</feature>
<evidence type="ECO:0000313" key="2">
    <source>
        <dbReference type="EMBL" id="MBA4648774.1"/>
    </source>
</evidence>
<evidence type="ECO:0000256" key="1">
    <source>
        <dbReference type="SAM" id="Phobius"/>
    </source>
</evidence>
<feature type="transmembrane region" description="Helical" evidence="1">
    <location>
        <begin position="71"/>
        <end position="99"/>
    </location>
</feature>
<dbReference type="EMBL" id="GISG01157003">
    <property type="protein sequence ID" value="MBA4648774.1"/>
    <property type="molecule type" value="Transcribed_RNA"/>
</dbReference>
<keyword evidence="1" id="KW-0472">Membrane</keyword>
<protein>
    <submittedName>
        <fullName evidence="2">Uncharacterized protein</fullName>
    </submittedName>
</protein>
<reference evidence="2" key="2">
    <citation type="submission" date="2020-07" db="EMBL/GenBank/DDBJ databases">
        <authorList>
            <person name="Vera ALvarez R."/>
            <person name="Arias-Moreno D.M."/>
            <person name="Jimenez-Jacinto V."/>
            <person name="Jimenez-Bremont J.F."/>
            <person name="Swaminathan K."/>
            <person name="Moose S.P."/>
            <person name="Guerrero-Gonzalez M.L."/>
            <person name="Marino-Ramirez L."/>
            <person name="Landsman D."/>
            <person name="Rodriguez-Kessler M."/>
            <person name="Delgado-Sanchez P."/>
        </authorList>
    </citation>
    <scope>NUCLEOTIDE SEQUENCE</scope>
    <source>
        <tissue evidence="2">Cladode</tissue>
    </source>
</reference>
<keyword evidence="1" id="KW-1133">Transmembrane helix</keyword>
<feature type="transmembrane region" description="Helical" evidence="1">
    <location>
        <begin position="6"/>
        <end position="24"/>
    </location>
</feature>
<sequence>MIAPFYVVGGISCTLFLSLLDSFLGRKDYTAKICWQPCKYVFISYLLRFNILSAFFFLFWISVLAKCCFSLFVYVVELGGLIGFVLSCDYLPVLVLGVFQLGRVWPILGNYKSL</sequence>
<accession>A0A7C8ZQ99</accession>
<dbReference type="AlphaFoldDB" id="A0A7C8ZQ99"/>
<proteinExistence type="predicted"/>
<keyword evidence="1" id="KW-0812">Transmembrane</keyword>
<name>A0A7C8ZQ99_OPUST</name>
<reference evidence="2" key="1">
    <citation type="journal article" date="2013" name="J. Plant Res.">
        <title>Effect of fungi and light on seed germination of three Opuntia species from semiarid lands of central Mexico.</title>
        <authorList>
            <person name="Delgado-Sanchez P."/>
            <person name="Jimenez-Bremont J.F."/>
            <person name="Guerrero-Gonzalez Mde L."/>
            <person name="Flores J."/>
        </authorList>
    </citation>
    <scope>NUCLEOTIDE SEQUENCE</scope>
    <source>
        <tissue evidence="2">Cladode</tissue>
    </source>
</reference>